<dbReference type="AlphaFoldDB" id="A0AAN8K3W3"/>
<dbReference type="PANTHER" id="PTHR13723:SF317">
    <property type="entry name" value="ADAMTS_ADAMTS-LIKE SPACER 1 DOMAIN-CONTAINING PROTEIN"/>
    <property type="match status" value="1"/>
</dbReference>
<dbReference type="InterPro" id="IPR013273">
    <property type="entry name" value="ADAMTS/ADAMTS-like"/>
</dbReference>
<evidence type="ECO:0000313" key="8">
    <source>
        <dbReference type="Proteomes" id="UP001347796"/>
    </source>
</evidence>
<feature type="disulfide bond" evidence="4">
    <location>
        <begin position="127"/>
        <end position="143"/>
    </location>
</feature>
<dbReference type="GO" id="GO:0031012">
    <property type="term" value="C:extracellular matrix"/>
    <property type="evidence" value="ECO:0007669"/>
    <property type="project" value="TreeGrafter"/>
</dbReference>
<keyword evidence="8" id="KW-1185">Reference proteome</keyword>
<evidence type="ECO:0000256" key="4">
    <source>
        <dbReference type="PIRSR" id="PIRSR613273-3"/>
    </source>
</evidence>
<dbReference type="SMART" id="SM00209">
    <property type="entry name" value="TSP1"/>
    <property type="match status" value="1"/>
</dbReference>
<name>A0AAN8K3W3_PATCE</name>
<comment type="subcellular location">
    <subcellularLocation>
        <location evidence="1">Secreted</location>
    </subcellularLocation>
</comment>
<reference evidence="7 8" key="1">
    <citation type="submission" date="2024-01" db="EMBL/GenBank/DDBJ databases">
        <title>The genome of the rayed Mediterranean limpet Patella caerulea (Linnaeus, 1758).</title>
        <authorList>
            <person name="Anh-Thu Weber A."/>
            <person name="Halstead-Nussloch G."/>
        </authorList>
    </citation>
    <scope>NUCLEOTIDE SEQUENCE [LARGE SCALE GENOMIC DNA]</scope>
    <source>
        <strain evidence="7">AATW-2023a</strain>
        <tissue evidence="7">Whole specimen</tissue>
    </source>
</reference>
<dbReference type="SUPFAM" id="SSF50242">
    <property type="entry name" value="TIMP-like"/>
    <property type="match status" value="1"/>
</dbReference>
<dbReference type="EMBL" id="JAZGQO010000003">
    <property type="protein sequence ID" value="KAK6188793.1"/>
    <property type="molecule type" value="Genomic_DNA"/>
</dbReference>
<evidence type="ECO:0000256" key="1">
    <source>
        <dbReference type="ARBA" id="ARBA00004613"/>
    </source>
</evidence>
<protein>
    <recommendedName>
        <fullName evidence="6">NTR domain-containing protein</fullName>
    </recommendedName>
</protein>
<evidence type="ECO:0000256" key="5">
    <source>
        <dbReference type="SAM" id="MobiDB-lite"/>
    </source>
</evidence>
<evidence type="ECO:0000256" key="2">
    <source>
        <dbReference type="ARBA" id="ARBA00022525"/>
    </source>
</evidence>
<dbReference type="Pfam" id="PF25379">
    <property type="entry name" value="Adt-1"/>
    <property type="match status" value="1"/>
</dbReference>
<dbReference type="InterPro" id="IPR018933">
    <property type="entry name" value="Netrin_module_non-TIMP"/>
</dbReference>
<dbReference type="InterPro" id="IPR001134">
    <property type="entry name" value="Netrin_domain"/>
</dbReference>
<dbReference type="Gene3D" id="2.40.50.120">
    <property type="match status" value="1"/>
</dbReference>
<feature type="disulfide bond" evidence="4">
    <location>
        <begin position="116"/>
        <end position="158"/>
    </location>
</feature>
<accession>A0AAN8K3W3</accession>
<keyword evidence="3 4" id="KW-1015">Disulfide bond</keyword>
<dbReference type="Pfam" id="PF05986">
    <property type="entry name" value="ADAMTS_spacer1"/>
    <property type="match status" value="1"/>
</dbReference>
<dbReference type="Gene3D" id="2.20.100.10">
    <property type="entry name" value="Thrombospondin type-1 (TSP1) repeat"/>
    <property type="match status" value="1"/>
</dbReference>
<sequence length="603" mass="69306">MELFGVFQISYITCLNNFTQSSDNTTDAPSAYINITYGLDGIEPDVNSSSIIPETTTTASGIQASSPPKTSYYYGTTSPQLTSPTPSTTTKSGSKKWHHPIIWDNWSFWGLCSRTCGEGIKIRTRKCLVWTGTYFARTHLTACEGTNIGYKVCSKRKCAGESRDYRDEQCKSLSKKPFLGRKALTWKPVYSKDRPCELNCQADVRSNYYNFGQVQDGTRCSTTDYYVCIEGICKRVGCDGIIESPTKVDMCGICDGENDTCTFIQKTVMSRFPRHDTEFPGYYRIVTIPRGSRHFKVLDNSRNNIALMDNDHNFIINGNRNLSQAGNYNVSGTSVLYLRSETFGELFQGEGPLTEDVHIMLLYRQRHHEIKYEFWKPNIGDNSTQIPVTSPTSRSTQNQQTTRAPTLSDDQIWKMLISELNEKQHVTGSGRRTDVYSSKYKPQANKSHSNKRKNEVEIYSPSIPDVTYTRRHKYKKRLKFETKNCRKCPKVKNRKAQFCKSDFVSRVRILGAEIINGETRYDVSIIKSYKKGFTLMQREYLWVPNACKCPRLRINGDFLVMGKFSSVHRREIRLSVAPDSYIRRYKSRYEPKLYRMNRKLKCK</sequence>
<feature type="compositionally biased region" description="Low complexity" evidence="5">
    <location>
        <begin position="76"/>
        <end position="92"/>
    </location>
</feature>
<dbReference type="PANTHER" id="PTHR13723">
    <property type="entry name" value="ADAMTS A DISINTEGRIN AND METALLOPROTEASE WITH THROMBOSPONDIN MOTIFS PROTEASE"/>
    <property type="match status" value="1"/>
</dbReference>
<dbReference type="InterPro" id="IPR010294">
    <property type="entry name" value="ADAMTS_spacer1"/>
</dbReference>
<dbReference type="InterPro" id="IPR050439">
    <property type="entry name" value="ADAMTS_ADAMTS-like"/>
</dbReference>
<dbReference type="Pfam" id="PF01759">
    <property type="entry name" value="NTR"/>
    <property type="match status" value="1"/>
</dbReference>
<dbReference type="InterPro" id="IPR000884">
    <property type="entry name" value="TSP1_rpt"/>
</dbReference>
<evidence type="ECO:0000313" key="7">
    <source>
        <dbReference type="EMBL" id="KAK6188793.1"/>
    </source>
</evidence>
<feature type="region of interest" description="Disordered" evidence="5">
    <location>
        <begin position="424"/>
        <end position="453"/>
    </location>
</feature>
<keyword evidence="2" id="KW-0964">Secreted</keyword>
<dbReference type="Gene3D" id="2.60.120.830">
    <property type="match status" value="1"/>
</dbReference>
<dbReference type="GO" id="GO:0004222">
    <property type="term" value="F:metalloendopeptidase activity"/>
    <property type="evidence" value="ECO:0007669"/>
    <property type="project" value="TreeGrafter"/>
</dbReference>
<evidence type="ECO:0000259" key="6">
    <source>
        <dbReference type="PROSITE" id="PS50189"/>
    </source>
</evidence>
<dbReference type="PROSITE" id="PS50189">
    <property type="entry name" value="NTR"/>
    <property type="match status" value="1"/>
</dbReference>
<proteinExistence type="predicted"/>
<feature type="region of interest" description="Disordered" evidence="5">
    <location>
        <begin position="76"/>
        <end position="95"/>
    </location>
</feature>
<feature type="compositionally biased region" description="Low complexity" evidence="5">
    <location>
        <begin position="389"/>
        <end position="402"/>
    </location>
</feature>
<feature type="region of interest" description="Disordered" evidence="5">
    <location>
        <begin position="383"/>
        <end position="405"/>
    </location>
</feature>
<gene>
    <name evidence="7" type="ORF">SNE40_004898</name>
</gene>
<dbReference type="Proteomes" id="UP001347796">
    <property type="component" value="Unassembled WGS sequence"/>
</dbReference>
<dbReference type="InterPro" id="IPR008993">
    <property type="entry name" value="TIMP-like_OB-fold"/>
</dbReference>
<dbReference type="PRINTS" id="PR01857">
    <property type="entry name" value="ADAMTSFAMILY"/>
</dbReference>
<dbReference type="InterPro" id="IPR057401">
    <property type="entry name" value="Adt-1/2-like_dom"/>
</dbReference>
<dbReference type="PROSITE" id="PS50092">
    <property type="entry name" value="TSP1"/>
    <property type="match status" value="1"/>
</dbReference>
<dbReference type="SMART" id="SM00643">
    <property type="entry name" value="C345C"/>
    <property type="match status" value="1"/>
</dbReference>
<comment type="caution">
    <text evidence="7">The sequence shown here is derived from an EMBL/GenBank/DDBJ whole genome shotgun (WGS) entry which is preliminary data.</text>
</comment>
<feature type="disulfide bond" evidence="4">
    <location>
        <begin position="112"/>
        <end position="153"/>
    </location>
</feature>
<dbReference type="SUPFAM" id="SSF82895">
    <property type="entry name" value="TSP-1 type 1 repeat"/>
    <property type="match status" value="1"/>
</dbReference>
<dbReference type="InterPro" id="IPR036383">
    <property type="entry name" value="TSP1_rpt_sf"/>
</dbReference>
<evidence type="ECO:0000256" key="3">
    <source>
        <dbReference type="ARBA" id="ARBA00023157"/>
    </source>
</evidence>
<dbReference type="GO" id="GO:0005576">
    <property type="term" value="C:extracellular region"/>
    <property type="evidence" value="ECO:0007669"/>
    <property type="project" value="UniProtKB-SubCell"/>
</dbReference>
<organism evidence="7 8">
    <name type="scientific">Patella caerulea</name>
    <name type="common">Rayed Mediterranean limpet</name>
    <dbReference type="NCBI Taxonomy" id="87958"/>
    <lineage>
        <taxon>Eukaryota</taxon>
        <taxon>Metazoa</taxon>
        <taxon>Spiralia</taxon>
        <taxon>Lophotrochozoa</taxon>
        <taxon>Mollusca</taxon>
        <taxon>Gastropoda</taxon>
        <taxon>Patellogastropoda</taxon>
        <taxon>Patelloidea</taxon>
        <taxon>Patellidae</taxon>
        <taxon>Patella</taxon>
    </lineage>
</organism>
<dbReference type="GO" id="GO:0006508">
    <property type="term" value="P:proteolysis"/>
    <property type="evidence" value="ECO:0007669"/>
    <property type="project" value="TreeGrafter"/>
</dbReference>
<feature type="domain" description="NTR" evidence="6">
    <location>
        <begin position="481"/>
        <end position="602"/>
    </location>
</feature>
<dbReference type="Pfam" id="PF00090">
    <property type="entry name" value="TSP_1"/>
    <property type="match status" value="1"/>
</dbReference>
<dbReference type="GO" id="GO:0030198">
    <property type="term" value="P:extracellular matrix organization"/>
    <property type="evidence" value="ECO:0007669"/>
    <property type="project" value="InterPro"/>
</dbReference>